<dbReference type="AlphaFoldDB" id="A0A6C0K2L6"/>
<name>A0A6C0K2L6_9ZZZZ</name>
<evidence type="ECO:0000313" key="2">
    <source>
        <dbReference type="EMBL" id="QHU11969.1"/>
    </source>
</evidence>
<sequence>MNLVNSMISSVGGFYITYIYPCFLQLPMPMSFWGDTVTIEGPTLWMVDVISHHSLFLYQLYRYFGRFHYPWTMVLRWHGLFILYFATCFNPENYSLRWSDVWMIVGVYVIFFVVVMGWCQSFVCHRVSTKH</sequence>
<proteinExistence type="predicted"/>
<protein>
    <submittedName>
        <fullName evidence="2">Uncharacterized protein</fullName>
    </submittedName>
</protein>
<feature type="transmembrane region" description="Helical" evidence="1">
    <location>
        <begin position="44"/>
        <end position="61"/>
    </location>
</feature>
<feature type="transmembrane region" description="Helical" evidence="1">
    <location>
        <begin position="101"/>
        <end position="123"/>
    </location>
</feature>
<evidence type="ECO:0000256" key="1">
    <source>
        <dbReference type="SAM" id="Phobius"/>
    </source>
</evidence>
<organism evidence="2">
    <name type="scientific">viral metagenome</name>
    <dbReference type="NCBI Taxonomy" id="1070528"/>
    <lineage>
        <taxon>unclassified sequences</taxon>
        <taxon>metagenomes</taxon>
        <taxon>organismal metagenomes</taxon>
    </lineage>
</organism>
<feature type="transmembrane region" description="Helical" evidence="1">
    <location>
        <begin position="12"/>
        <end position="32"/>
    </location>
</feature>
<feature type="transmembrane region" description="Helical" evidence="1">
    <location>
        <begin position="73"/>
        <end position="89"/>
    </location>
</feature>
<keyword evidence="1" id="KW-0812">Transmembrane</keyword>
<keyword evidence="1" id="KW-0472">Membrane</keyword>
<reference evidence="2" key="1">
    <citation type="journal article" date="2020" name="Nature">
        <title>Giant virus diversity and host interactions through global metagenomics.</title>
        <authorList>
            <person name="Schulz F."/>
            <person name="Roux S."/>
            <person name="Paez-Espino D."/>
            <person name="Jungbluth S."/>
            <person name="Walsh D.A."/>
            <person name="Denef V.J."/>
            <person name="McMahon K.D."/>
            <person name="Konstantinidis K.T."/>
            <person name="Eloe-Fadrosh E.A."/>
            <person name="Kyrpides N.C."/>
            <person name="Woyke T."/>
        </authorList>
    </citation>
    <scope>NUCLEOTIDE SEQUENCE</scope>
    <source>
        <strain evidence="2">GVMAG-S-1101169-75</strain>
    </source>
</reference>
<dbReference type="EMBL" id="MN740793">
    <property type="protein sequence ID" value="QHU11969.1"/>
    <property type="molecule type" value="Genomic_DNA"/>
</dbReference>
<keyword evidence="1" id="KW-1133">Transmembrane helix</keyword>
<accession>A0A6C0K2L6</accession>